<evidence type="ECO:0000313" key="4">
    <source>
        <dbReference type="Proteomes" id="UP000184290"/>
    </source>
</evidence>
<dbReference type="InterPro" id="IPR009936">
    <property type="entry name" value="DUF1468"/>
</dbReference>
<proteinExistence type="predicted"/>
<keyword evidence="4" id="KW-1185">Reference proteome</keyword>
<protein>
    <submittedName>
        <fullName evidence="3">Tripartite tricarboxylate transporter TctB family protein</fullName>
    </submittedName>
</protein>
<evidence type="ECO:0000313" key="3">
    <source>
        <dbReference type="EMBL" id="SHJ08260.1"/>
    </source>
</evidence>
<comment type="caution">
    <text evidence="3">The sequence shown here is derived from an EMBL/GenBank/DDBJ whole genome shotgun (WGS) entry which is preliminary data.</text>
</comment>
<sequence>MIRLSEFQLGVLTAVLAAGLLYASSAFAPIPGQDYGAGTMPRLIAWCGIALGIYMMAMSFRTLPAALKPHLSEWTGSRRSVLSALAVLAVILFYIFFSETFGFIPTSFIGLFGLMLALGSRAHVAALASIATTLVVYYAFSRMLLVPLPRTEWLSFLG</sequence>
<feature type="transmembrane region" description="Helical" evidence="1">
    <location>
        <begin position="109"/>
        <end position="140"/>
    </location>
</feature>
<dbReference type="RefSeq" id="WP_060604797.1">
    <property type="nucleotide sequence ID" value="NZ_FQZC01000002.1"/>
</dbReference>
<reference evidence="3 4" key="1">
    <citation type="submission" date="2016-11" db="EMBL/GenBank/DDBJ databases">
        <authorList>
            <person name="Varghese N."/>
            <person name="Submissions S."/>
        </authorList>
    </citation>
    <scope>NUCLEOTIDE SEQUENCE [LARGE SCALE GENOMIC DNA]</scope>
    <source>
        <strain evidence="3 4">DSM 21988</strain>
    </source>
</reference>
<name>A0ABY1IF41_9HYPH</name>
<organism evidence="3 4">
    <name type="scientific">Aureimonas altamirensis DSM 21988</name>
    <dbReference type="NCBI Taxonomy" id="1121026"/>
    <lineage>
        <taxon>Bacteria</taxon>
        <taxon>Pseudomonadati</taxon>
        <taxon>Pseudomonadota</taxon>
        <taxon>Alphaproteobacteria</taxon>
        <taxon>Hyphomicrobiales</taxon>
        <taxon>Aurantimonadaceae</taxon>
        <taxon>Aureimonas</taxon>
    </lineage>
</organism>
<dbReference type="Proteomes" id="UP000184290">
    <property type="component" value="Unassembled WGS sequence"/>
</dbReference>
<keyword evidence="1" id="KW-0812">Transmembrane</keyword>
<keyword evidence="1" id="KW-1133">Transmembrane helix</keyword>
<evidence type="ECO:0000256" key="1">
    <source>
        <dbReference type="SAM" id="Phobius"/>
    </source>
</evidence>
<accession>A0ABY1IF41</accession>
<dbReference type="EMBL" id="FQZC01000002">
    <property type="protein sequence ID" value="SHJ08260.1"/>
    <property type="molecule type" value="Genomic_DNA"/>
</dbReference>
<feature type="transmembrane region" description="Helical" evidence="1">
    <location>
        <begin position="42"/>
        <end position="60"/>
    </location>
</feature>
<dbReference type="Pfam" id="PF07331">
    <property type="entry name" value="TctB"/>
    <property type="match status" value="1"/>
</dbReference>
<keyword evidence="1" id="KW-0472">Membrane</keyword>
<feature type="domain" description="DUF1468" evidence="2">
    <location>
        <begin position="10"/>
        <end position="149"/>
    </location>
</feature>
<gene>
    <name evidence="3" type="ORF">SAMN02745911_1622</name>
</gene>
<evidence type="ECO:0000259" key="2">
    <source>
        <dbReference type="Pfam" id="PF07331"/>
    </source>
</evidence>
<feature type="transmembrane region" description="Helical" evidence="1">
    <location>
        <begin position="81"/>
        <end position="97"/>
    </location>
</feature>